<protein>
    <submittedName>
        <fullName evidence="2">MFS alpha-glucoside transporter</fullName>
    </submittedName>
</protein>
<organism evidence="2">
    <name type="scientific">Mizugakiibacter sediminis</name>
    <dbReference type="NCBI Taxonomy" id="1475481"/>
    <lineage>
        <taxon>Bacteria</taxon>
        <taxon>Pseudomonadati</taxon>
        <taxon>Pseudomonadota</taxon>
        <taxon>Gammaproteobacteria</taxon>
        <taxon>Lysobacterales</taxon>
        <taxon>Rhodanobacteraceae</taxon>
        <taxon>Mizugakiibacter</taxon>
    </lineage>
</organism>
<keyword evidence="1" id="KW-0472">Membrane</keyword>
<keyword evidence="3" id="KW-1185">Reference proteome</keyword>
<dbReference type="AlphaFoldDB" id="A0A0K8QRD6"/>
<keyword evidence="1" id="KW-1133">Transmembrane helix</keyword>
<feature type="transmembrane region" description="Helical" evidence="1">
    <location>
        <begin position="6"/>
        <end position="26"/>
    </location>
</feature>
<proteinExistence type="predicted"/>
<feature type="transmembrane region" description="Helical" evidence="1">
    <location>
        <begin position="115"/>
        <end position="135"/>
    </location>
</feature>
<feature type="transmembrane region" description="Helical" evidence="1">
    <location>
        <begin position="38"/>
        <end position="58"/>
    </location>
</feature>
<gene>
    <name evidence="2" type="ORF">MBSD_n2527</name>
</gene>
<dbReference type="RefSeq" id="WP_062537763.1">
    <property type="nucleotide sequence ID" value="NZ_DF970247.1"/>
</dbReference>
<sequence>MLLDLAAALVVSLLGLLALAKFDAWCEQRHGRRHFSMPLFAPILGAAVLLVFGADLLADGDAPAWLAFGLLGFGALAASVVATARLLRPHGAAGIAGTLLEAGVFAALAGLSLPLLAIAAVVYVGAMFGLGGTALQR</sequence>
<accession>A0A0K8QRD6</accession>
<reference evidence="2" key="1">
    <citation type="submission" date="2015-08" db="EMBL/GenBank/DDBJ databases">
        <title>Complete DNA Sequence of Pseudomonas syringae pv. actinidiae, the Causal Agent of Kiwifruit Canker Disease.</title>
        <authorList>
            <person name="Rikkerink E.H.A."/>
            <person name="Fineran P.C."/>
        </authorList>
    </citation>
    <scope>NUCLEOTIDE SEQUENCE</scope>
    <source>
        <strain evidence="2">SkMP5</strain>
    </source>
</reference>
<evidence type="ECO:0000313" key="2">
    <source>
        <dbReference type="EMBL" id="GAP67211.1"/>
    </source>
</evidence>
<feature type="transmembrane region" description="Helical" evidence="1">
    <location>
        <begin position="91"/>
        <end position="109"/>
    </location>
</feature>
<dbReference type="EMBL" id="DF970247">
    <property type="protein sequence ID" value="GAP67211.1"/>
    <property type="molecule type" value="Genomic_DNA"/>
</dbReference>
<evidence type="ECO:0000313" key="3">
    <source>
        <dbReference type="Proteomes" id="UP000253740"/>
    </source>
</evidence>
<name>A0A0K8QRD6_9GAMM</name>
<feature type="transmembrane region" description="Helical" evidence="1">
    <location>
        <begin position="64"/>
        <end position="84"/>
    </location>
</feature>
<evidence type="ECO:0000256" key="1">
    <source>
        <dbReference type="SAM" id="Phobius"/>
    </source>
</evidence>
<dbReference type="Proteomes" id="UP000253740">
    <property type="component" value="Unassembled WGS sequence"/>
</dbReference>
<keyword evidence="1" id="KW-0812">Transmembrane</keyword>